<feature type="domain" description="AAA+ ATPase" evidence="1">
    <location>
        <begin position="47"/>
        <end position="427"/>
    </location>
</feature>
<dbReference type="PANTHER" id="PTHR40396">
    <property type="entry name" value="ATPASE-LIKE PROTEIN"/>
    <property type="match status" value="1"/>
</dbReference>
<comment type="caution">
    <text evidence="2">The sequence shown here is derived from an EMBL/GenBank/DDBJ whole genome shotgun (WGS) entry which is preliminary data.</text>
</comment>
<sequence>MKKYYDIMSIGNKMYPIGDDYMFTSIEFANYKSFKHLFLDMQQSGQPKNLIAIYGENGAGKSNIVSAFMNLALSIRTYKNQIELAQLESKMGNANQDEAEIDANQTLLKMLRNKVIHSSNDDSVLSVFRSYYMINSNDPMRIIYKFRIDEHDGSYELIFKKDKGKIYLASETLKYLIKKATGTIFSINKANFSSKPTFKLSPSLFNTNVIPIFKDQIERFWGKHTFLALFYNFQSASNESYVDDNVSKNFIKVFDDLSQISIKTDRAAAMQVFKSLLHGDLYRGIVTNDERGNANLDNTELAINKYFIPLYSDILELKYKRDIIDDNRLKYDLYESKRIDGEIIKVPFVLESHGTKQLLELLPLLLNAKAGDTVVIDEIDSGIHDLLINRIVENISEDLQGQLIFTTHDTQLMREIAPSSLYVIRSDANGRKRVEPLPSIAKIKANNNVQKLYLEGYFDGIPYTDDVDFDDILDGIED</sequence>
<dbReference type="SUPFAM" id="SSF52540">
    <property type="entry name" value="P-loop containing nucleoside triphosphate hydrolases"/>
    <property type="match status" value="1"/>
</dbReference>
<gene>
    <name evidence="2" type="ORF">FC83_GL003037</name>
</gene>
<dbReference type="GO" id="GO:0005524">
    <property type="term" value="F:ATP binding"/>
    <property type="evidence" value="ECO:0007669"/>
    <property type="project" value="InterPro"/>
</dbReference>
<dbReference type="InterPro" id="IPR027417">
    <property type="entry name" value="P-loop_NTPase"/>
</dbReference>
<dbReference type="SMART" id="SM00382">
    <property type="entry name" value="AAA"/>
    <property type="match status" value="1"/>
</dbReference>
<dbReference type="InterPro" id="IPR003593">
    <property type="entry name" value="AAA+_ATPase"/>
</dbReference>
<keyword evidence="3" id="KW-1185">Reference proteome</keyword>
<dbReference type="AlphaFoldDB" id="A0A0R1YB74"/>
<proteinExistence type="predicted"/>
<evidence type="ECO:0000259" key="1">
    <source>
        <dbReference type="SMART" id="SM00382"/>
    </source>
</evidence>
<organism evidence="2 3">
    <name type="scientific">Agrilactobacillus composti DSM 18527 = JCM 14202</name>
    <dbReference type="NCBI Taxonomy" id="1423734"/>
    <lineage>
        <taxon>Bacteria</taxon>
        <taxon>Bacillati</taxon>
        <taxon>Bacillota</taxon>
        <taxon>Bacilli</taxon>
        <taxon>Lactobacillales</taxon>
        <taxon>Lactobacillaceae</taxon>
        <taxon>Agrilactobacillus</taxon>
    </lineage>
</organism>
<dbReference type="InterPro" id="IPR003959">
    <property type="entry name" value="ATPase_AAA_core"/>
</dbReference>
<dbReference type="eggNOG" id="COG1106">
    <property type="taxonomic scope" value="Bacteria"/>
</dbReference>
<dbReference type="GO" id="GO:0016887">
    <property type="term" value="F:ATP hydrolysis activity"/>
    <property type="evidence" value="ECO:0007669"/>
    <property type="project" value="InterPro"/>
</dbReference>
<dbReference type="STRING" id="1423734.FC83_GL003037"/>
<reference evidence="2 3" key="1">
    <citation type="journal article" date="2015" name="Genome Announc.">
        <title>Expanding the biotechnology potential of lactobacilli through comparative genomics of 213 strains and associated genera.</title>
        <authorList>
            <person name="Sun Z."/>
            <person name="Harris H.M."/>
            <person name="McCann A."/>
            <person name="Guo C."/>
            <person name="Argimon S."/>
            <person name="Zhang W."/>
            <person name="Yang X."/>
            <person name="Jeffery I.B."/>
            <person name="Cooney J.C."/>
            <person name="Kagawa T.F."/>
            <person name="Liu W."/>
            <person name="Song Y."/>
            <person name="Salvetti E."/>
            <person name="Wrobel A."/>
            <person name="Rasinkangas P."/>
            <person name="Parkhill J."/>
            <person name="Rea M.C."/>
            <person name="O'Sullivan O."/>
            <person name="Ritari J."/>
            <person name="Douillard F.P."/>
            <person name="Paul Ross R."/>
            <person name="Yang R."/>
            <person name="Briner A.E."/>
            <person name="Felis G.E."/>
            <person name="de Vos W.M."/>
            <person name="Barrangou R."/>
            <person name="Klaenhammer T.R."/>
            <person name="Caufield P.W."/>
            <person name="Cui Y."/>
            <person name="Zhang H."/>
            <person name="O'Toole P.W."/>
        </authorList>
    </citation>
    <scope>NUCLEOTIDE SEQUENCE [LARGE SCALE GENOMIC DNA]</scope>
    <source>
        <strain evidence="2 3">DSM 18527</strain>
    </source>
</reference>
<evidence type="ECO:0000313" key="2">
    <source>
        <dbReference type="EMBL" id="KRM36284.1"/>
    </source>
</evidence>
<dbReference type="EMBL" id="AZGA01000005">
    <property type="protein sequence ID" value="KRM36284.1"/>
    <property type="molecule type" value="Genomic_DNA"/>
</dbReference>
<evidence type="ECO:0000313" key="3">
    <source>
        <dbReference type="Proteomes" id="UP000051236"/>
    </source>
</evidence>
<dbReference type="Gene3D" id="3.40.50.300">
    <property type="entry name" value="P-loop containing nucleotide triphosphate hydrolases"/>
    <property type="match status" value="1"/>
</dbReference>
<protein>
    <recommendedName>
        <fullName evidence="1">AAA+ ATPase domain-containing protein</fullName>
    </recommendedName>
</protein>
<dbReference type="Proteomes" id="UP000051236">
    <property type="component" value="Unassembled WGS sequence"/>
</dbReference>
<dbReference type="PANTHER" id="PTHR40396:SF1">
    <property type="entry name" value="ATPASE AAA-TYPE CORE DOMAIN-CONTAINING PROTEIN"/>
    <property type="match status" value="1"/>
</dbReference>
<name>A0A0R1YB74_9LACO</name>
<dbReference type="PATRIC" id="fig|1423734.3.peg.3087"/>
<accession>A0A0R1YB74</accession>
<dbReference type="Pfam" id="PF13304">
    <property type="entry name" value="AAA_21"/>
    <property type="match status" value="1"/>
</dbReference>